<evidence type="ECO:0000313" key="3">
    <source>
        <dbReference type="EMBL" id="MCB4822155.1"/>
    </source>
</evidence>
<feature type="transmembrane region" description="Helical" evidence="2">
    <location>
        <begin position="99"/>
        <end position="122"/>
    </location>
</feature>
<comment type="caution">
    <text evidence="3">The sequence shown here is derived from an EMBL/GenBank/DDBJ whole genome shotgun (WGS) entry which is preliminary data.</text>
</comment>
<dbReference type="InterPro" id="IPR038770">
    <property type="entry name" value="Na+/solute_symporter_sf"/>
</dbReference>
<feature type="transmembrane region" description="Helical" evidence="2">
    <location>
        <begin position="193"/>
        <end position="213"/>
    </location>
</feature>
<accession>A0A9X1IFJ4</accession>
<dbReference type="Gene3D" id="1.20.1530.20">
    <property type="match status" value="1"/>
</dbReference>
<keyword evidence="2" id="KW-1133">Transmembrane helix</keyword>
<sequence length="343" mass="35336">MSRGGNRLLALAGRNGPALLCGGVLIGFVAPPLAELARPLMGLAVFVFTLGAFLKVDGVAFRAEAADRRGLLLVLAWASFGVPLLAYALLLVLRPEPDLALGFLLCFLAPPVGSAAAIAAMLGLSAPLALLATVAATLAAPFYLPALSTALAGAALAIDPLLLSARLGVIVGGAAGTAWLLRRFAGRWVVDNPNAMTGIAVIGLLLVAIGAMRGMQAQILATPQAAALVLGLAFLANAGFQVVGALLFGAMDRTRALTVGLVSGNRNITLVWAAAAPFLAERRGVELVLAMSVFPIFMLPAATRRLLAALQRRRDAPGPAQPRQAARLPAAEPAREGEAYRLR</sequence>
<name>A0A9X1IFJ4_9PROT</name>
<dbReference type="EMBL" id="JAJAQI010000013">
    <property type="protein sequence ID" value="MCB4822155.1"/>
    <property type="molecule type" value="Genomic_DNA"/>
</dbReference>
<keyword evidence="4" id="KW-1185">Reference proteome</keyword>
<feature type="transmembrane region" description="Helical" evidence="2">
    <location>
        <begin position="40"/>
        <end position="59"/>
    </location>
</feature>
<feature type="transmembrane region" description="Helical" evidence="2">
    <location>
        <begin position="71"/>
        <end position="93"/>
    </location>
</feature>
<keyword evidence="2" id="KW-0472">Membrane</keyword>
<feature type="transmembrane region" description="Helical" evidence="2">
    <location>
        <begin position="12"/>
        <end position="34"/>
    </location>
</feature>
<keyword evidence="2" id="KW-0812">Transmembrane</keyword>
<evidence type="ECO:0000313" key="4">
    <source>
        <dbReference type="Proteomes" id="UP001139311"/>
    </source>
</evidence>
<protein>
    <recommendedName>
        <fullName evidence="5">Na+-dependent transporter</fullName>
    </recommendedName>
</protein>
<feature type="compositionally biased region" description="Basic and acidic residues" evidence="1">
    <location>
        <begin position="333"/>
        <end position="343"/>
    </location>
</feature>
<evidence type="ECO:0000256" key="1">
    <source>
        <dbReference type="SAM" id="MobiDB-lite"/>
    </source>
</evidence>
<dbReference type="Proteomes" id="UP001139311">
    <property type="component" value="Unassembled WGS sequence"/>
</dbReference>
<feature type="compositionally biased region" description="Low complexity" evidence="1">
    <location>
        <begin position="317"/>
        <end position="332"/>
    </location>
</feature>
<feature type="transmembrane region" description="Helical" evidence="2">
    <location>
        <begin position="163"/>
        <end position="181"/>
    </location>
</feature>
<proteinExistence type="predicted"/>
<organism evidence="3 4">
    <name type="scientific">Roseicella aerolata</name>
    <dbReference type="NCBI Taxonomy" id="2883479"/>
    <lineage>
        <taxon>Bacteria</taxon>
        <taxon>Pseudomonadati</taxon>
        <taxon>Pseudomonadota</taxon>
        <taxon>Alphaproteobacteria</taxon>
        <taxon>Acetobacterales</taxon>
        <taxon>Roseomonadaceae</taxon>
        <taxon>Roseicella</taxon>
    </lineage>
</organism>
<evidence type="ECO:0008006" key="5">
    <source>
        <dbReference type="Google" id="ProtNLM"/>
    </source>
</evidence>
<evidence type="ECO:0000256" key="2">
    <source>
        <dbReference type="SAM" id="Phobius"/>
    </source>
</evidence>
<gene>
    <name evidence="3" type="ORF">LHA35_10460</name>
</gene>
<dbReference type="RefSeq" id="WP_226608036.1">
    <property type="nucleotide sequence ID" value="NZ_JAJAQI010000013.1"/>
</dbReference>
<reference evidence="3" key="1">
    <citation type="submission" date="2021-10" db="EMBL/GenBank/DDBJ databases">
        <title>Roseicella aerolatum sp. nov., isolated from aerosols of e-waste dismantling site.</title>
        <authorList>
            <person name="Qin T."/>
        </authorList>
    </citation>
    <scope>NUCLEOTIDE SEQUENCE</scope>
    <source>
        <strain evidence="3">GB24</strain>
    </source>
</reference>
<dbReference type="AlphaFoldDB" id="A0A9X1IFJ4"/>
<feature type="transmembrane region" description="Helical" evidence="2">
    <location>
        <begin position="225"/>
        <end position="249"/>
    </location>
</feature>
<feature type="transmembrane region" description="Helical" evidence="2">
    <location>
        <begin position="129"/>
        <end position="157"/>
    </location>
</feature>
<feature type="region of interest" description="Disordered" evidence="1">
    <location>
        <begin position="313"/>
        <end position="343"/>
    </location>
</feature>